<proteinExistence type="predicted"/>
<dbReference type="CDD" id="cd16328">
    <property type="entry name" value="RseA_N"/>
    <property type="match status" value="1"/>
</dbReference>
<dbReference type="PANTHER" id="PTHR38104:SF1">
    <property type="entry name" value="ANTI-SIGMA-E FACTOR RSEA"/>
    <property type="match status" value="1"/>
</dbReference>
<dbReference type="SUPFAM" id="SSF89069">
    <property type="entry name" value="N-terminal, cytoplasmic domain of anti-sigmaE factor RseA"/>
    <property type="match status" value="1"/>
</dbReference>
<name>A0A286P4D4_9GAMM</name>
<protein>
    <submittedName>
        <fullName evidence="2">Anti sigma-E protein, RseA</fullName>
    </submittedName>
</protein>
<dbReference type="Gene3D" id="1.10.10.880">
    <property type="entry name" value="Anti sigma-E protein RseA, N-terminal domain"/>
    <property type="match status" value="1"/>
</dbReference>
<dbReference type="PANTHER" id="PTHR38104">
    <property type="match status" value="1"/>
</dbReference>
<keyword evidence="3" id="KW-1185">Reference proteome</keyword>
<dbReference type="Pfam" id="PF03872">
    <property type="entry name" value="RseA_N"/>
    <property type="match status" value="1"/>
</dbReference>
<dbReference type="Proteomes" id="UP000266313">
    <property type="component" value="Chromosome"/>
</dbReference>
<evidence type="ECO:0000259" key="1">
    <source>
        <dbReference type="Pfam" id="PF03872"/>
    </source>
</evidence>
<dbReference type="KEGG" id="mmai:sS8_5593"/>
<sequence length="175" mass="19220">MFMSDDDLRQKLSLLIDGELGKSDALALMARIESDAALRGQWHRYRLVSEVMRSGKVLPVDDRFVDRVRERVSAEPTILAPRPEKHRYREKAVTAALAASLAAVAIWVGKSVSEYSPVRGPEVLAEIDSAGSGYGGSAVDPQIQDYLVTHNETAYLVGAPGMLPYARLVTYDSSR</sequence>
<dbReference type="InterPro" id="IPR052383">
    <property type="entry name" value="Anti-sigma-E_RseA-like"/>
</dbReference>
<gene>
    <name evidence="2" type="ORF">sS8_5593</name>
</gene>
<dbReference type="InterPro" id="IPR005572">
    <property type="entry name" value="Anti-sigma_E_RseA_N"/>
</dbReference>
<dbReference type="OrthoDB" id="5298512at2"/>
<dbReference type="GO" id="GO:0016989">
    <property type="term" value="F:sigma factor antagonist activity"/>
    <property type="evidence" value="ECO:0007669"/>
    <property type="project" value="InterPro"/>
</dbReference>
<reference evidence="2 3" key="1">
    <citation type="submission" date="2016-12" db="EMBL/GenBank/DDBJ databases">
        <title>Genome sequencing of Methylocaldum marinum.</title>
        <authorList>
            <person name="Takeuchi M."/>
            <person name="Kamagata Y."/>
            <person name="Hiraoka S."/>
            <person name="Oshima K."/>
            <person name="Hattori M."/>
            <person name="Iwasaki W."/>
        </authorList>
    </citation>
    <scope>NUCLEOTIDE SEQUENCE [LARGE SCALE GENOMIC DNA]</scope>
    <source>
        <strain evidence="2 3">S8</strain>
    </source>
</reference>
<accession>A0A286P4D4</accession>
<evidence type="ECO:0000313" key="3">
    <source>
        <dbReference type="Proteomes" id="UP000266313"/>
    </source>
</evidence>
<organism evidence="2 3">
    <name type="scientific">Methylocaldum marinum</name>
    <dbReference type="NCBI Taxonomy" id="1432792"/>
    <lineage>
        <taxon>Bacteria</taxon>
        <taxon>Pseudomonadati</taxon>
        <taxon>Pseudomonadota</taxon>
        <taxon>Gammaproteobacteria</taxon>
        <taxon>Methylococcales</taxon>
        <taxon>Methylococcaceae</taxon>
        <taxon>Methylocaldum</taxon>
    </lineage>
</organism>
<dbReference type="InterPro" id="IPR036147">
    <property type="entry name" value="Anti-sigma_E_RseA_N_sf"/>
</dbReference>
<feature type="domain" description="Anti sigma-E protein RseA N-terminal" evidence="1">
    <location>
        <begin position="10"/>
        <end position="84"/>
    </location>
</feature>
<evidence type="ECO:0000313" key="2">
    <source>
        <dbReference type="EMBL" id="BBA37510.1"/>
    </source>
</evidence>
<dbReference type="AlphaFoldDB" id="A0A286P4D4"/>
<dbReference type="EMBL" id="AP017928">
    <property type="protein sequence ID" value="BBA37510.1"/>
    <property type="molecule type" value="Genomic_DNA"/>
</dbReference>